<dbReference type="HOGENOM" id="CLU_090325_0_0_9"/>
<dbReference type="PANTHER" id="PTHR48098">
    <property type="entry name" value="ENTEROCHELIN ESTERASE-RELATED"/>
    <property type="match status" value="1"/>
</dbReference>
<sequence length="251" mass="30109">MKKEWFKEYSECLNRDMEFMVYGHAGQPMLVFPSQDGRYFDFENNGMIATIEHLIDQGRIQLFCCDSIDQESWSAKGADNRHRTYIHEQWFYYIVNELVPRIFEINYYGNGESYARGIYTTGCSMGASHALNFMLRKPDIFIGTIALSGYYDSDLFFDNYHDEILYRNSPIQYLHGMNYDHPYVEMYRHSHIVLCTGQGAWEDDMIRSTARMKELFEYKDIPAWVDFWGYDVDHDWPWWRIQFPYFVERVV</sequence>
<dbReference type="Gene3D" id="3.40.50.1820">
    <property type="entry name" value="alpha/beta hydrolase"/>
    <property type="match status" value="1"/>
</dbReference>
<reference evidence="1 2" key="1">
    <citation type="submission" date="2010-12" db="EMBL/GenBank/DDBJ databases">
        <title>The Genome Sequence of Coprobacillus sp. strain 29_1.</title>
        <authorList>
            <consortium name="The Broad Institute Genome Sequencing Platform"/>
            <person name="Earl A."/>
            <person name="Ward D."/>
            <person name="Feldgarden M."/>
            <person name="Gevers D."/>
            <person name="Daigneault M."/>
            <person name="Sibley C.D."/>
            <person name="White A."/>
            <person name="Strauss J."/>
            <person name="Allen-Vercoe E."/>
            <person name="Young S.K."/>
            <person name="Zeng Q."/>
            <person name="Gargeya S."/>
            <person name="Fitzgerald M."/>
            <person name="Haas B."/>
            <person name="Abouelleil A."/>
            <person name="Alvarado L."/>
            <person name="Arachchi H.M."/>
            <person name="Berlin A."/>
            <person name="Brown A."/>
            <person name="Chapman S.B."/>
            <person name="Chen Z."/>
            <person name="Dunbar C."/>
            <person name="Freedman E."/>
            <person name="Gearin G."/>
            <person name="Gellesch M."/>
            <person name="Goldberg J."/>
            <person name="Griggs A."/>
            <person name="Gujja S."/>
            <person name="Heilman E."/>
            <person name="Heiman D."/>
            <person name="Howarth C."/>
            <person name="Larson L."/>
            <person name="Lui A."/>
            <person name="MacDonald P.J.P."/>
            <person name="Mehta T."/>
            <person name="Montmayeur A."/>
            <person name="Murphy C."/>
            <person name="Neiman D."/>
            <person name="Pearson M."/>
            <person name="Priest M."/>
            <person name="Roberts A."/>
            <person name="Saif S."/>
            <person name="Shea T."/>
            <person name="Shenoy N."/>
            <person name="Sisk P."/>
            <person name="Stolte C."/>
            <person name="Sykes S."/>
            <person name="White J."/>
            <person name="Yandava C."/>
            <person name="Nusbaum C."/>
            <person name="Birren B."/>
        </authorList>
    </citation>
    <scope>NUCLEOTIDE SEQUENCE [LARGE SCALE GENOMIC DNA]</scope>
    <source>
        <strain evidence="1 2">29_1</strain>
    </source>
</reference>
<dbReference type="AlphaFoldDB" id="E7GFS3"/>
<evidence type="ECO:0008006" key="3">
    <source>
        <dbReference type="Google" id="ProtNLM"/>
    </source>
</evidence>
<proteinExistence type="predicted"/>
<dbReference type="STRING" id="100884.GCA_000269565_01820"/>
<dbReference type="EMBL" id="ADKX01000051">
    <property type="protein sequence ID" value="EFW03137.1"/>
    <property type="molecule type" value="Genomic_DNA"/>
</dbReference>
<dbReference type="GeneID" id="78229683"/>
<accession>E7GFS3</accession>
<dbReference type="SUPFAM" id="SSF53474">
    <property type="entry name" value="alpha/beta-Hydrolases"/>
    <property type="match status" value="1"/>
</dbReference>
<protein>
    <recommendedName>
        <fullName evidence="3">Esterase</fullName>
    </recommendedName>
</protein>
<evidence type="ECO:0000313" key="1">
    <source>
        <dbReference type="EMBL" id="EFW03137.1"/>
    </source>
</evidence>
<dbReference type="InterPro" id="IPR029058">
    <property type="entry name" value="AB_hydrolase_fold"/>
</dbReference>
<organism evidence="1 2">
    <name type="scientific">Coprobacillus cateniformis</name>
    <dbReference type="NCBI Taxonomy" id="100884"/>
    <lineage>
        <taxon>Bacteria</taxon>
        <taxon>Bacillati</taxon>
        <taxon>Bacillota</taxon>
        <taxon>Erysipelotrichia</taxon>
        <taxon>Erysipelotrichales</taxon>
        <taxon>Coprobacillaceae</taxon>
        <taxon>Coprobacillus</taxon>
    </lineage>
</organism>
<dbReference type="OrthoDB" id="9775130at2"/>
<comment type="caution">
    <text evidence="1">The sequence shown here is derived from an EMBL/GenBank/DDBJ whole genome shotgun (WGS) entry which is preliminary data.</text>
</comment>
<gene>
    <name evidence="1" type="ORF">HMPREF9488_03616</name>
</gene>
<keyword evidence="2" id="KW-1185">Reference proteome</keyword>
<dbReference type="Pfam" id="PF00756">
    <property type="entry name" value="Esterase"/>
    <property type="match status" value="1"/>
</dbReference>
<dbReference type="PANTHER" id="PTHR48098:SF3">
    <property type="entry name" value="IRON(III) ENTEROBACTIN ESTERASE"/>
    <property type="match status" value="1"/>
</dbReference>
<name>E7GFS3_9FIRM</name>
<dbReference type="RefSeq" id="WP_008790698.1">
    <property type="nucleotide sequence ID" value="NZ_AKCB01000001.1"/>
</dbReference>
<dbReference type="Proteomes" id="UP000003157">
    <property type="component" value="Unassembled WGS sequence"/>
</dbReference>
<dbReference type="InterPro" id="IPR000801">
    <property type="entry name" value="Esterase-like"/>
</dbReference>
<evidence type="ECO:0000313" key="2">
    <source>
        <dbReference type="Proteomes" id="UP000003157"/>
    </source>
</evidence>
<dbReference type="eggNOG" id="COG4947">
    <property type="taxonomic scope" value="Bacteria"/>
</dbReference>
<dbReference type="InterPro" id="IPR050583">
    <property type="entry name" value="Mycobacterial_A85_antigen"/>
</dbReference>